<proteinExistence type="predicted"/>
<reference evidence="1 2" key="1">
    <citation type="journal article" date="2011" name="Appl. Environ. Microbiol.">
        <title>Genome signatures of Escherichia coli O157:H7 isolates from the bovine host reservoir.</title>
        <authorList>
            <person name="Eppinger M."/>
            <person name="Mammel M.K."/>
            <person name="Leclerc J.E."/>
            <person name="Ravel J."/>
            <person name="Cebula T.A."/>
        </authorList>
    </citation>
    <scope>NUCLEOTIDE SEQUENCE [LARGE SCALE GENOMIC DNA]</scope>
    <source>
        <strain evidence="1 2">EC869</strain>
    </source>
</reference>
<gene>
    <name evidence="1" type="ORF">ECH7EC869_5288</name>
</gene>
<dbReference type="Proteomes" id="UP000004641">
    <property type="component" value="Unassembled WGS sequence"/>
</dbReference>
<accession>A0A0H3PYW4</accession>
<comment type="caution">
    <text evidence="1">The sequence shown here is derived from an EMBL/GenBank/DDBJ whole genome shotgun (WGS) entry which is preliminary data.</text>
</comment>
<evidence type="ECO:0000313" key="2">
    <source>
        <dbReference type="Proteomes" id="UP000004641"/>
    </source>
</evidence>
<dbReference type="BioCyc" id="ECOL478008-HMP:G76-487188-MONOMER"/>
<name>A0A0H3PYW4_ECO5C</name>
<organism evidence="1 2">
    <name type="scientific">Escherichia coli O157:H7 (strain EC869)</name>
    <dbReference type="NCBI Taxonomy" id="478008"/>
    <lineage>
        <taxon>Bacteria</taxon>
        <taxon>Pseudomonadati</taxon>
        <taxon>Pseudomonadota</taxon>
        <taxon>Gammaproteobacteria</taxon>
        <taxon>Enterobacterales</taxon>
        <taxon>Enterobacteriaceae</taxon>
        <taxon>Escherichia</taxon>
    </lineage>
</organism>
<sequence>MGGNAHKLRMIFKQKLLKSELGQLPWKISPGEQLFIQR</sequence>
<dbReference type="AlphaFoldDB" id="A0A0H3PYW4"/>
<dbReference type="EMBL" id="ABHU01000001">
    <property type="protein sequence ID" value="EDU93322.1"/>
    <property type="molecule type" value="Genomic_DNA"/>
</dbReference>
<evidence type="ECO:0000313" key="1">
    <source>
        <dbReference type="EMBL" id="EDU93322.1"/>
    </source>
</evidence>
<protein>
    <submittedName>
        <fullName evidence="1">Uncharacterized protein</fullName>
    </submittedName>
</protein>